<organism evidence="2 3">
    <name type="scientific">Dickeya poaceiphila</name>
    <dbReference type="NCBI Taxonomy" id="568768"/>
    <lineage>
        <taxon>Bacteria</taxon>
        <taxon>Pseudomonadati</taxon>
        <taxon>Pseudomonadota</taxon>
        <taxon>Gammaproteobacteria</taxon>
        <taxon>Enterobacterales</taxon>
        <taxon>Pectobacteriaceae</taxon>
        <taxon>Dickeya</taxon>
    </lineage>
</organism>
<protein>
    <submittedName>
        <fullName evidence="2">Type II toxin-antitoxin system death-on-curing family toxin</fullName>
    </submittedName>
</protein>
<dbReference type="PANTHER" id="PTHR39426:SF1">
    <property type="entry name" value="HOMOLOGY TO DEATH-ON-CURING PROTEIN OF PHAGE P1"/>
    <property type="match status" value="1"/>
</dbReference>
<dbReference type="KEGG" id="dic:Dpoa569_0001357"/>
<evidence type="ECO:0000313" key="2">
    <source>
        <dbReference type="EMBL" id="QDX29570.1"/>
    </source>
</evidence>
<reference evidence="2 3" key="1">
    <citation type="journal article" date="2019" name="Environ. Microbiol.">
        <title>The phytopathogenic nature of Dickeya aquatica 174/2 and the dynamic early evolution of Dickeya pathogenicity.</title>
        <authorList>
            <person name="Duprey A."/>
            <person name="Taib N."/>
            <person name="Leonard S."/>
            <person name="Garin T."/>
            <person name="Flandrois J.P."/>
            <person name="Nasser W."/>
            <person name="Brochier-Armanet C."/>
            <person name="Reverchon S."/>
        </authorList>
    </citation>
    <scope>NUCLEOTIDE SEQUENCE [LARGE SCALE GENOMIC DNA]</scope>
    <source>
        <strain evidence="2 3">NCPPB 569</strain>
    </source>
</reference>
<dbReference type="Pfam" id="PF02661">
    <property type="entry name" value="Fic"/>
    <property type="match status" value="1"/>
</dbReference>
<dbReference type="InterPro" id="IPR036597">
    <property type="entry name" value="Fido-like_dom_sf"/>
</dbReference>
<dbReference type="InterPro" id="IPR053737">
    <property type="entry name" value="Type_II_TA_Toxin"/>
</dbReference>
<gene>
    <name evidence="2" type="ORF">Dpoa569_0001357</name>
</gene>
<dbReference type="GO" id="GO:0016301">
    <property type="term" value="F:kinase activity"/>
    <property type="evidence" value="ECO:0007669"/>
    <property type="project" value="InterPro"/>
</dbReference>
<evidence type="ECO:0000313" key="3">
    <source>
        <dbReference type="Proteomes" id="UP000320591"/>
    </source>
</evidence>
<dbReference type="AlphaFoldDB" id="A0A5B8IAV9"/>
<dbReference type="PANTHER" id="PTHR39426">
    <property type="entry name" value="HOMOLOGY TO DEATH-ON-CURING PROTEIN OF PHAGE P1"/>
    <property type="match status" value="1"/>
</dbReference>
<dbReference type="EMBL" id="CP042220">
    <property type="protein sequence ID" value="QDX29570.1"/>
    <property type="molecule type" value="Genomic_DNA"/>
</dbReference>
<dbReference type="Proteomes" id="UP000320591">
    <property type="component" value="Chromosome"/>
</dbReference>
<dbReference type="OrthoDB" id="9802752at2"/>
<feature type="domain" description="Fido" evidence="1">
    <location>
        <begin position="11"/>
        <end position="130"/>
    </location>
</feature>
<evidence type="ECO:0000259" key="1">
    <source>
        <dbReference type="PROSITE" id="PS51459"/>
    </source>
</evidence>
<sequence length="161" mass="18108">MAEFIDGVHYLSEDDLIFINKSLIEAQTPSEPVCVLNPNNLSSSQSRPSLTRYYQQTDDMFVLAAALIESLIQNHPFANANKRTAMMGGYIFLLINGYELTAPGDDIVTMAEGLACKTYTCRELEDWLAYWSRTYDSRELCHPSDMSISDILQQRGGVNQP</sequence>
<dbReference type="PROSITE" id="PS51459">
    <property type="entry name" value="FIDO"/>
    <property type="match status" value="1"/>
</dbReference>
<name>A0A5B8IAV9_9GAMM</name>
<dbReference type="RefSeq" id="WP_042871439.1">
    <property type="nucleotide sequence ID" value="NZ_CM001975.1"/>
</dbReference>
<dbReference type="InterPro" id="IPR006440">
    <property type="entry name" value="Doc"/>
</dbReference>
<dbReference type="SUPFAM" id="SSF140931">
    <property type="entry name" value="Fic-like"/>
    <property type="match status" value="1"/>
</dbReference>
<dbReference type="Gene3D" id="1.20.120.1870">
    <property type="entry name" value="Fic/DOC protein, Fido domain"/>
    <property type="match status" value="1"/>
</dbReference>
<dbReference type="STRING" id="568768.GCA_000406125_02502"/>
<accession>A0A5B8IAV9</accession>
<dbReference type="NCBIfam" id="TIGR01550">
    <property type="entry name" value="DOC_P1"/>
    <property type="match status" value="1"/>
</dbReference>
<keyword evidence="3" id="KW-1185">Reference proteome</keyword>
<proteinExistence type="predicted"/>
<dbReference type="InterPro" id="IPR003812">
    <property type="entry name" value="Fido"/>
</dbReference>